<dbReference type="AlphaFoldDB" id="A0A429YFA5"/>
<dbReference type="EMBL" id="RWKW01000146">
    <property type="protein sequence ID" value="RST80102.1"/>
    <property type="molecule type" value="Genomic_DNA"/>
</dbReference>
<gene>
    <name evidence="1" type="ORF">EJC49_24725</name>
</gene>
<dbReference type="RefSeq" id="WP_126702591.1">
    <property type="nucleotide sequence ID" value="NZ_RWKW01000146.1"/>
</dbReference>
<name>A0A429YFA5_9HYPH</name>
<protein>
    <submittedName>
        <fullName evidence="1">Uncharacterized protein</fullName>
    </submittedName>
</protein>
<proteinExistence type="predicted"/>
<accession>A0A429YFA5</accession>
<evidence type="ECO:0000313" key="1">
    <source>
        <dbReference type="EMBL" id="RST80102.1"/>
    </source>
</evidence>
<organism evidence="1 2">
    <name type="scientific">Aquibium carbonis</name>
    <dbReference type="NCBI Taxonomy" id="2495581"/>
    <lineage>
        <taxon>Bacteria</taxon>
        <taxon>Pseudomonadati</taxon>
        <taxon>Pseudomonadota</taxon>
        <taxon>Alphaproteobacteria</taxon>
        <taxon>Hyphomicrobiales</taxon>
        <taxon>Phyllobacteriaceae</taxon>
        <taxon>Aquibium</taxon>
    </lineage>
</organism>
<evidence type="ECO:0000313" key="2">
    <source>
        <dbReference type="Proteomes" id="UP000278398"/>
    </source>
</evidence>
<dbReference type="OrthoDB" id="8449815at2"/>
<reference evidence="1 2" key="1">
    <citation type="submission" date="2018-12" db="EMBL/GenBank/DDBJ databases">
        <title>Mesorhizobium carbonis sp. nov., isolated from coal mine water.</title>
        <authorList>
            <person name="Xin W."/>
            <person name="Xu Z."/>
            <person name="Xiang F."/>
            <person name="Zhang J."/>
            <person name="Xi L."/>
            <person name="Liu J."/>
        </authorList>
    </citation>
    <scope>NUCLEOTIDE SEQUENCE [LARGE SCALE GENOMIC DNA]</scope>
    <source>
        <strain evidence="1 2">B2.3</strain>
    </source>
</reference>
<dbReference type="Proteomes" id="UP000278398">
    <property type="component" value="Unassembled WGS sequence"/>
</dbReference>
<keyword evidence="2" id="KW-1185">Reference proteome</keyword>
<comment type="caution">
    <text evidence="1">The sequence shown here is derived from an EMBL/GenBank/DDBJ whole genome shotgun (WGS) entry which is preliminary data.</text>
</comment>
<sequence length="123" mass="13285">MNQAATYQFPVPNALFYVRDSESLDDPFVDGKGSFWRTDGVIAIACQGDVNGPTMIVVNGDAESYAGLSLLTAFDLAAPSRCLTFETVPDDVFHEMTLDATVAHVEVWTEGNPNTARVVLKIG</sequence>